<dbReference type="Gene3D" id="3.60.15.10">
    <property type="entry name" value="Ribonuclease Z/Hydroxyacylglutathione hydrolase-like"/>
    <property type="match status" value="1"/>
</dbReference>
<feature type="domain" description="Metallo-beta-lactamase" evidence="2">
    <location>
        <begin position="13"/>
        <end position="251"/>
    </location>
</feature>
<dbReference type="Pfam" id="PF10996">
    <property type="entry name" value="Beta-Casp"/>
    <property type="match status" value="1"/>
</dbReference>
<reference evidence="4 5" key="1">
    <citation type="submission" date="2020-01" db="EMBL/GenBank/DDBJ databases">
        <title>Ponticoccus aerotolerans gen. nov., sp. nov., an anaerobic bacterium and proposal of Ponticoccusceae fam. nov., Ponticoccusles ord. nov. and Ponticoccuse classis nov. in the phylum Kiritimatiellaeota.</title>
        <authorList>
            <person name="Zhou L.Y."/>
            <person name="Du Z.J."/>
        </authorList>
    </citation>
    <scope>NUCLEOTIDE SEQUENCE [LARGE SCALE GENOMIC DNA]</scope>
    <source>
        <strain evidence="4 5">S-5007</strain>
    </source>
</reference>
<evidence type="ECO:0000256" key="1">
    <source>
        <dbReference type="ARBA" id="ARBA00022801"/>
    </source>
</evidence>
<dbReference type="InterPro" id="IPR050698">
    <property type="entry name" value="MBL"/>
</dbReference>
<proteinExistence type="predicted"/>
<gene>
    <name evidence="4" type="ORF">GT409_04655</name>
</gene>
<dbReference type="InterPro" id="IPR001279">
    <property type="entry name" value="Metallo-B-lactamas"/>
</dbReference>
<dbReference type="EMBL" id="CP047593">
    <property type="protein sequence ID" value="QHI68767.1"/>
    <property type="molecule type" value="Genomic_DNA"/>
</dbReference>
<dbReference type="Pfam" id="PF00753">
    <property type="entry name" value="Lactamase_B"/>
    <property type="match status" value="1"/>
</dbReference>
<dbReference type="GO" id="GO:0016787">
    <property type="term" value="F:hydrolase activity"/>
    <property type="evidence" value="ECO:0007669"/>
    <property type="project" value="UniProtKB-KW"/>
</dbReference>
<dbReference type="GO" id="GO:0004521">
    <property type="term" value="F:RNA endonuclease activity"/>
    <property type="evidence" value="ECO:0007669"/>
    <property type="project" value="TreeGrafter"/>
</dbReference>
<dbReference type="InterPro" id="IPR022712">
    <property type="entry name" value="Beta_Casp"/>
</dbReference>
<dbReference type="SMART" id="SM01027">
    <property type="entry name" value="Beta-Casp"/>
    <property type="match status" value="1"/>
</dbReference>
<evidence type="ECO:0000259" key="3">
    <source>
        <dbReference type="SMART" id="SM01027"/>
    </source>
</evidence>
<dbReference type="PANTHER" id="PTHR11203">
    <property type="entry name" value="CLEAVAGE AND POLYADENYLATION SPECIFICITY FACTOR FAMILY MEMBER"/>
    <property type="match status" value="1"/>
</dbReference>
<keyword evidence="1 4" id="KW-0378">Hydrolase</keyword>
<dbReference type="SUPFAM" id="SSF56281">
    <property type="entry name" value="Metallo-hydrolase/oxidoreductase"/>
    <property type="match status" value="2"/>
</dbReference>
<dbReference type="SMART" id="SM00849">
    <property type="entry name" value="Lactamase_B"/>
    <property type="match status" value="1"/>
</dbReference>
<evidence type="ECO:0000313" key="4">
    <source>
        <dbReference type="EMBL" id="QHI68767.1"/>
    </source>
</evidence>
<protein>
    <submittedName>
        <fullName evidence="4">MBL fold metallo-hydrolase</fullName>
    </submittedName>
</protein>
<evidence type="ECO:0000313" key="5">
    <source>
        <dbReference type="Proteomes" id="UP000464954"/>
    </source>
</evidence>
<accession>A0A6P1M4K4</accession>
<dbReference type="PANTHER" id="PTHR11203:SF37">
    <property type="entry name" value="INTEGRATOR COMPLEX SUBUNIT 11"/>
    <property type="match status" value="1"/>
</dbReference>
<dbReference type="RefSeq" id="WP_160627399.1">
    <property type="nucleotide sequence ID" value="NZ_CP047593.1"/>
</dbReference>
<evidence type="ECO:0000259" key="2">
    <source>
        <dbReference type="SMART" id="SM00849"/>
    </source>
</evidence>
<dbReference type="Proteomes" id="UP000464954">
    <property type="component" value="Chromosome"/>
</dbReference>
<sequence length="653" mass="73701">MKVTFCGGIDQVTGSCTHLHYTPKDVQFLVDCGMVQGTPHAEFENQKPFLFDPKSLKFVLLTHAHLDHCGLIPRLYKEGFVGKVYCTRATALIAKEVLMDSARITKGELYRYNDVGRVKFHYLDQRAGFKWGQQFRLDEDLSVYALRSAHILGACSLGVVWREEHPDNEKYLKSMLFSGDIGPTTDHFNSSYLLKESQGPFKTTNYVVLESTKGGTKATDHPSRDQRLANLKTLVEQELIVGQRNLLIPAFSIHRMQEVLYDLIAVAEQGFPNHPPEYRRLWVSLDTLIAKLESGVLPKELVELLEESEMCELDQHAVLSTIILKPGKKPVIPDLLLQILDDKSIHKYALREIKELLLSCKKTRVLVSQDQLSFVAEELMKIKRLVTIPIRCESYLGNQVSKIYQKELFAQRTEDKNMYYPEDEPERRAEVFRAAIDGKSSVERFTFSSGDKPTPYRTFSRSPSIIISSSGMCDGGVVLHHLENVLKDKQFTVALTGYQSGGTNGNKLLSLMNDSEYVETLNFGETIIHTKDIKAKIVMLDGYSGHASPEIIIDNHLARLSPEATNAVFLNHGINISREGFKKTIGFSDNESVRNLNVVLPEQGKTYWLHDPQVTVVEPSTVEADIDQGGVMEVLKQINQNLVEIKNLLKAKE</sequence>
<dbReference type="KEGG" id="taer:GT409_04655"/>
<name>A0A6P1M4K4_9BACT</name>
<dbReference type="AlphaFoldDB" id="A0A6P1M4K4"/>
<keyword evidence="5" id="KW-1185">Reference proteome</keyword>
<dbReference type="Gene3D" id="3.40.50.10890">
    <property type="match status" value="1"/>
</dbReference>
<dbReference type="CDD" id="cd16295">
    <property type="entry name" value="TTHA0252-CPSF-like_MBL-fold"/>
    <property type="match status" value="1"/>
</dbReference>
<feature type="domain" description="Beta-Casp" evidence="3">
    <location>
        <begin position="368"/>
        <end position="508"/>
    </location>
</feature>
<dbReference type="InterPro" id="IPR036866">
    <property type="entry name" value="RibonucZ/Hydroxyglut_hydro"/>
</dbReference>
<organism evidence="4 5">
    <name type="scientific">Tichowtungia aerotolerans</name>
    <dbReference type="NCBI Taxonomy" id="2697043"/>
    <lineage>
        <taxon>Bacteria</taxon>
        <taxon>Pseudomonadati</taxon>
        <taxon>Kiritimatiellota</taxon>
        <taxon>Tichowtungiia</taxon>
        <taxon>Tichowtungiales</taxon>
        <taxon>Tichowtungiaceae</taxon>
        <taxon>Tichowtungia</taxon>
    </lineage>
</organism>